<protein>
    <submittedName>
        <fullName evidence="1">Spermidine/putrescine ABC transporter ATPase</fullName>
    </submittedName>
</protein>
<name>R1HHJ2_9PSEU</name>
<comment type="caution">
    <text evidence="1">The sequence shown here is derived from an EMBL/GenBank/DDBJ whole genome shotgun (WGS) entry which is preliminary data.</text>
</comment>
<dbReference type="AlphaFoldDB" id="R1HHJ2"/>
<reference evidence="1 2" key="1">
    <citation type="submission" date="2013-02" db="EMBL/GenBank/DDBJ databases">
        <title>Draft genome sequence of Amycolatopsis vancoresmycina strain DSM 44592T.</title>
        <authorList>
            <person name="Kumar S."/>
            <person name="Kaur N."/>
            <person name="Kaur C."/>
            <person name="Raghava G.P.S."/>
            <person name="Mayilraj S."/>
        </authorList>
    </citation>
    <scope>NUCLEOTIDE SEQUENCE [LARGE SCALE GENOMIC DNA]</scope>
    <source>
        <strain evidence="1 2">DSM 44592</strain>
    </source>
</reference>
<proteinExistence type="predicted"/>
<organism evidence="1 2">
    <name type="scientific">Amycolatopsis vancoresmycina DSM 44592</name>
    <dbReference type="NCBI Taxonomy" id="1292037"/>
    <lineage>
        <taxon>Bacteria</taxon>
        <taxon>Bacillati</taxon>
        <taxon>Actinomycetota</taxon>
        <taxon>Actinomycetes</taxon>
        <taxon>Pseudonocardiales</taxon>
        <taxon>Pseudonocardiaceae</taxon>
        <taxon>Amycolatopsis</taxon>
    </lineage>
</organism>
<dbReference type="EMBL" id="AOUO01000665">
    <property type="protein sequence ID" value="EOD63060.1"/>
    <property type="molecule type" value="Genomic_DNA"/>
</dbReference>
<feature type="non-terminal residue" evidence="1">
    <location>
        <position position="1"/>
    </location>
</feature>
<accession>R1HHJ2</accession>
<dbReference type="Proteomes" id="UP000014139">
    <property type="component" value="Unassembled WGS sequence"/>
</dbReference>
<sequence>NSTVDAVAPATADLRAGDAVRLVFDADGVALVG</sequence>
<evidence type="ECO:0000313" key="2">
    <source>
        <dbReference type="Proteomes" id="UP000014139"/>
    </source>
</evidence>
<evidence type="ECO:0000313" key="1">
    <source>
        <dbReference type="EMBL" id="EOD63060.1"/>
    </source>
</evidence>
<gene>
    <name evidence="1" type="ORF">H480_38940</name>
</gene>
<keyword evidence="2" id="KW-1185">Reference proteome</keyword>